<reference evidence="2 3" key="1">
    <citation type="submission" date="2019-01" db="EMBL/GenBank/DDBJ databases">
        <title>Draft Genome Sequencing of Zygosaccharomyces mellis Ca-7.</title>
        <authorList>
            <person name="Shiwa Y."/>
            <person name="Kanesaki Y."/>
            <person name="Ishige T."/>
            <person name="Mura K."/>
            <person name="Hori T."/>
            <person name="Tamura T."/>
        </authorList>
    </citation>
    <scope>NUCLEOTIDE SEQUENCE [LARGE SCALE GENOMIC DNA]</scope>
    <source>
        <strain evidence="2 3">Ca-7</strain>
    </source>
</reference>
<gene>
    <name evidence="2" type="ORF">ZYGM_002447</name>
</gene>
<evidence type="ECO:0000256" key="1">
    <source>
        <dbReference type="SAM" id="MobiDB-lite"/>
    </source>
</evidence>
<protein>
    <submittedName>
        <fullName evidence="2">Uncharacterized protein</fullName>
    </submittedName>
</protein>
<sequence>MISRPGNQRSYSSSRRFSTTNPFRMSMIGNGEVSPSTEPLQDWMKSSSPSIEESHEMQYVHAPYHSEGSSRINSPLDGDFSVNSIGERLGASSLIGAPFWDGSTKISVQLITFLLANVEKINKNNMIGFAIFYFDKKGC</sequence>
<feature type="region of interest" description="Disordered" evidence="1">
    <location>
        <begin position="1"/>
        <end position="21"/>
    </location>
</feature>
<organism evidence="2 3">
    <name type="scientific">Zygosaccharomyces mellis</name>
    <dbReference type="NCBI Taxonomy" id="42258"/>
    <lineage>
        <taxon>Eukaryota</taxon>
        <taxon>Fungi</taxon>
        <taxon>Dikarya</taxon>
        <taxon>Ascomycota</taxon>
        <taxon>Saccharomycotina</taxon>
        <taxon>Saccharomycetes</taxon>
        <taxon>Saccharomycetales</taxon>
        <taxon>Saccharomycetaceae</taxon>
        <taxon>Zygosaccharomyces</taxon>
    </lineage>
</organism>
<comment type="caution">
    <text evidence="2">The sequence shown here is derived from an EMBL/GenBank/DDBJ whole genome shotgun (WGS) entry which is preliminary data.</text>
</comment>
<keyword evidence="3" id="KW-1185">Reference proteome</keyword>
<name>A0A4C2E1T1_9SACH</name>
<evidence type="ECO:0000313" key="2">
    <source>
        <dbReference type="EMBL" id="GCE98147.1"/>
    </source>
</evidence>
<feature type="compositionally biased region" description="Low complexity" evidence="1">
    <location>
        <begin position="9"/>
        <end position="18"/>
    </location>
</feature>
<dbReference type="AlphaFoldDB" id="A0A4C2E1T1"/>
<dbReference type="EMBL" id="BIMX01000004">
    <property type="protein sequence ID" value="GCE98147.1"/>
    <property type="molecule type" value="Genomic_DNA"/>
</dbReference>
<dbReference type="Proteomes" id="UP000301737">
    <property type="component" value="Unassembled WGS sequence"/>
</dbReference>
<accession>A0A4C2E1T1</accession>
<evidence type="ECO:0000313" key="3">
    <source>
        <dbReference type="Proteomes" id="UP000301737"/>
    </source>
</evidence>
<proteinExistence type="predicted"/>